<dbReference type="EMBL" id="LR025085">
    <property type="protein sequence ID" value="VAX76839.1"/>
    <property type="molecule type" value="Genomic_DNA"/>
</dbReference>
<evidence type="ECO:0000313" key="1">
    <source>
        <dbReference type="EMBL" id="VAX76839.1"/>
    </source>
</evidence>
<dbReference type="InterPro" id="IPR007215">
    <property type="entry name" value="Sulphur_relay_TusB/DsrH"/>
</dbReference>
<dbReference type="RefSeq" id="WP_158349215.1">
    <property type="nucleotide sequence ID" value="NZ_LR025085.1"/>
</dbReference>
<accession>A0A3B1E9M9</accession>
<dbReference type="InterPro" id="IPR027396">
    <property type="entry name" value="DsrEFH-like"/>
</dbReference>
<dbReference type="PANTHER" id="PTHR37526:SF1">
    <property type="entry name" value="PROTEIN TUSB"/>
    <property type="match status" value="1"/>
</dbReference>
<name>A0A3B1E9M9_9GAMM</name>
<organism evidence="1 2">
    <name type="scientific">Buchnera aphidicola</name>
    <name type="common">Cinara strobi</name>
    <dbReference type="NCBI Taxonomy" id="1921549"/>
    <lineage>
        <taxon>Bacteria</taxon>
        <taxon>Pseudomonadati</taxon>
        <taxon>Pseudomonadota</taxon>
        <taxon>Gammaproteobacteria</taxon>
        <taxon>Enterobacterales</taxon>
        <taxon>Erwiniaceae</taxon>
        <taxon>Buchnera</taxon>
    </lineage>
</organism>
<dbReference type="OrthoDB" id="9795117at2"/>
<dbReference type="Proteomes" id="UP000271849">
    <property type="component" value="Chromosome"/>
</dbReference>
<reference evidence="2" key="1">
    <citation type="submission" date="2018-09" db="EMBL/GenBank/DDBJ databases">
        <authorList>
            <person name="Manzano-Marin A."/>
            <person name="Manzano-Marin A."/>
        </authorList>
    </citation>
    <scope>NUCLEOTIDE SEQUENCE [LARGE SCALE GENOMIC DNA]</scope>
    <source>
        <strain evidence="2">BuCistrobi</strain>
    </source>
</reference>
<evidence type="ECO:0000313" key="2">
    <source>
        <dbReference type="Proteomes" id="UP000271849"/>
    </source>
</evidence>
<protein>
    <submittedName>
        <fullName evidence="1">Protein TusB</fullName>
    </submittedName>
</protein>
<dbReference type="PANTHER" id="PTHR37526">
    <property type="entry name" value="PROTEIN TUSB"/>
    <property type="match status" value="1"/>
</dbReference>
<gene>
    <name evidence="1" type="primary">tusB</name>
    <name evidence="1" type="ORF">BUCINSTRO3249_0358</name>
</gene>
<dbReference type="SUPFAM" id="SSF75169">
    <property type="entry name" value="DsrEFH-like"/>
    <property type="match status" value="1"/>
</dbReference>
<proteinExistence type="predicted"/>
<dbReference type="GO" id="GO:1990228">
    <property type="term" value="C:sulfurtransferase complex"/>
    <property type="evidence" value="ECO:0007669"/>
    <property type="project" value="TreeGrafter"/>
</dbReference>
<dbReference type="AlphaFoldDB" id="A0A3B1E9M9"/>
<sequence>MLHILLNSPYKISQLSLFSLSSIFDDLICIQDGVILSIANDLFFKNIYKNFNLVYFLKHDLIARGLLTRALENNLLVISYQCFVFLTLGHNKSITW</sequence>
<dbReference type="GO" id="GO:0002143">
    <property type="term" value="P:tRNA wobble position uridine thiolation"/>
    <property type="evidence" value="ECO:0007669"/>
    <property type="project" value="InterPro"/>
</dbReference>
<dbReference type="NCBIfam" id="TIGR03011">
    <property type="entry name" value="sulf_tusB_dsrH"/>
    <property type="match status" value="1"/>
</dbReference>
<dbReference type="STRING" id="1921549.GCA_900128825_00359"/>
<dbReference type="Pfam" id="PF04077">
    <property type="entry name" value="DsrH"/>
    <property type="match status" value="1"/>
</dbReference>
<dbReference type="Gene3D" id="3.40.1260.10">
    <property type="entry name" value="DsrEFH-like"/>
    <property type="match status" value="1"/>
</dbReference>